<dbReference type="EMBL" id="NCKU01002914">
    <property type="protein sequence ID" value="RWS08557.1"/>
    <property type="molecule type" value="Genomic_DNA"/>
</dbReference>
<reference evidence="3" key="2">
    <citation type="submission" date="2018-11" db="EMBL/GenBank/DDBJ databases">
        <title>Trombidioid mite genomics.</title>
        <authorList>
            <person name="Dong X."/>
        </authorList>
    </citation>
    <scope>NUCLEOTIDE SEQUENCE</scope>
    <source>
        <strain evidence="3">UoL-WK</strain>
    </source>
</reference>
<comment type="caution">
    <text evidence="3">The sequence shown here is derived from an EMBL/GenBank/DDBJ whole genome shotgun (WGS) entry which is preliminary data.</text>
</comment>
<proteinExistence type="predicted"/>
<dbReference type="PANTHER" id="PTHR42707">
    <property type="entry name" value="ACYL-COA DEHYDROGENASE"/>
    <property type="match status" value="1"/>
</dbReference>
<keyword evidence="4" id="KW-1185">Reference proteome</keyword>
<dbReference type="EMBL" id="NCKU01004923">
    <property type="protein sequence ID" value="RWS05252.1"/>
    <property type="molecule type" value="Genomic_DNA"/>
</dbReference>
<dbReference type="PANTHER" id="PTHR42707:SF2">
    <property type="entry name" value="ACD11 DEHYDROGENASE"/>
    <property type="match status" value="1"/>
</dbReference>
<evidence type="ECO:0000313" key="2">
    <source>
        <dbReference type="EMBL" id="RWS05252.1"/>
    </source>
</evidence>
<feature type="domain" description="Acyl-CoA oxidase/dehydrogenase middle" evidence="1">
    <location>
        <begin position="208"/>
        <end position="310"/>
    </location>
</feature>
<dbReference type="InterPro" id="IPR006091">
    <property type="entry name" value="Acyl-CoA_Oxase/DH_mid-dom"/>
</dbReference>
<dbReference type="AlphaFoldDB" id="A0A3S4QWC6"/>
<evidence type="ECO:0000313" key="4">
    <source>
        <dbReference type="Proteomes" id="UP000285301"/>
    </source>
</evidence>
<dbReference type="Gene3D" id="2.40.110.20">
    <property type="match status" value="1"/>
</dbReference>
<name>A0A3S4QWC6_9ACAR</name>
<protein>
    <submittedName>
        <fullName evidence="3">Putative acyl-CoA dehydrogenase AidB-like protein</fullName>
    </submittedName>
</protein>
<dbReference type="InterPro" id="IPR009100">
    <property type="entry name" value="AcylCoA_DH/oxidase_NM_dom_sf"/>
</dbReference>
<evidence type="ECO:0000313" key="3">
    <source>
        <dbReference type="EMBL" id="RWS08557.1"/>
    </source>
</evidence>
<gene>
    <name evidence="3" type="ORF">B4U79_03721</name>
    <name evidence="2" type="ORF">B4U79_13498</name>
</gene>
<accession>A0A3S4QWC6</accession>
<evidence type="ECO:0000259" key="1">
    <source>
        <dbReference type="Pfam" id="PF02770"/>
    </source>
</evidence>
<dbReference type="SUPFAM" id="SSF56645">
    <property type="entry name" value="Acyl-CoA dehydrogenase NM domain-like"/>
    <property type="match status" value="1"/>
</dbReference>
<dbReference type="Proteomes" id="UP000285301">
    <property type="component" value="Unassembled WGS sequence"/>
</dbReference>
<dbReference type="GO" id="GO:0003995">
    <property type="term" value="F:acyl-CoA dehydrogenase activity"/>
    <property type="evidence" value="ECO:0007669"/>
    <property type="project" value="TreeGrafter"/>
</dbReference>
<organism evidence="3 4">
    <name type="scientific">Dinothrombium tinctorium</name>
    <dbReference type="NCBI Taxonomy" id="1965070"/>
    <lineage>
        <taxon>Eukaryota</taxon>
        <taxon>Metazoa</taxon>
        <taxon>Ecdysozoa</taxon>
        <taxon>Arthropoda</taxon>
        <taxon>Chelicerata</taxon>
        <taxon>Arachnida</taxon>
        <taxon>Acari</taxon>
        <taxon>Acariformes</taxon>
        <taxon>Trombidiformes</taxon>
        <taxon>Prostigmata</taxon>
        <taxon>Anystina</taxon>
        <taxon>Parasitengona</taxon>
        <taxon>Trombidioidea</taxon>
        <taxon>Trombidiidae</taxon>
        <taxon>Dinothrombium</taxon>
    </lineage>
</organism>
<sequence length="316" mass="36146">MSNLFSKFKVCLQLNQKRLKTSGLQKPSWIPFSKAKFGEFIQQKPSLNNAFTDDGFVQRLIRHYLPKNVLTEVTPDLTRFGERIVSEIEDIGRQCELQQPKLYFDDGWGKVETRLWTSSAWKKQKEISAEEGLVAIAYERNFREFSRIYQLMKLYLYIPSSGLYSCPLAMTDGAAKTIEDLQLNESFYKNAYTRLTSRDPNLFWTSGQWMTEKGGGSDVARGTETLAIPEGDKTFRLYGYKWFSSATDSDVTLTLARISDLEGNVLSGTRGLTLFFLKTRENDKLNNIQIVKLKDKLGTRQLPTAELLLDGTLAYK</sequence>
<reference evidence="3 4" key="1">
    <citation type="journal article" date="2018" name="Gigascience">
        <title>Genomes of trombidid mites reveal novel predicted allergens and laterally-transferred genes associated with secondary metabolism.</title>
        <authorList>
            <person name="Dong X."/>
            <person name="Chaisiri K."/>
            <person name="Xia D."/>
            <person name="Armstrong S.D."/>
            <person name="Fang Y."/>
            <person name="Donnelly M.J."/>
            <person name="Kadowaki T."/>
            <person name="McGarry J.W."/>
            <person name="Darby A.C."/>
            <person name="Makepeace B.L."/>
        </authorList>
    </citation>
    <scope>NUCLEOTIDE SEQUENCE [LARGE SCALE GENOMIC DNA]</scope>
    <source>
        <strain evidence="3">UoL-WK</strain>
    </source>
</reference>
<dbReference type="Pfam" id="PF02770">
    <property type="entry name" value="Acyl-CoA_dh_M"/>
    <property type="match status" value="1"/>
</dbReference>
<feature type="non-terminal residue" evidence="3">
    <location>
        <position position="316"/>
    </location>
</feature>
<dbReference type="STRING" id="1965070.A0A3S4QWC6"/>
<dbReference type="OrthoDB" id="10251155at2759"/>
<dbReference type="InterPro" id="IPR052904">
    <property type="entry name" value="Acyl-CoA_dehydrogenase-like"/>
</dbReference>